<organism evidence="1 2">
    <name type="scientific">Papilio machaon</name>
    <name type="common">Old World swallowtail butterfly</name>
    <dbReference type="NCBI Taxonomy" id="76193"/>
    <lineage>
        <taxon>Eukaryota</taxon>
        <taxon>Metazoa</taxon>
        <taxon>Ecdysozoa</taxon>
        <taxon>Arthropoda</taxon>
        <taxon>Hexapoda</taxon>
        <taxon>Insecta</taxon>
        <taxon>Pterygota</taxon>
        <taxon>Neoptera</taxon>
        <taxon>Endopterygota</taxon>
        <taxon>Lepidoptera</taxon>
        <taxon>Glossata</taxon>
        <taxon>Ditrysia</taxon>
        <taxon>Papilionoidea</taxon>
        <taxon>Papilionidae</taxon>
        <taxon>Papilioninae</taxon>
        <taxon>Papilio</taxon>
    </lineage>
</organism>
<keyword evidence="2" id="KW-1185">Reference proteome</keyword>
<name>A0A0N1IB09_PAPMA</name>
<dbReference type="Proteomes" id="UP000053240">
    <property type="component" value="Unassembled WGS sequence"/>
</dbReference>
<evidence type="ECO:0000313" key="1">
    <source>
        <dbReference type="EMBL" id="KPJ16483.1"/>
    </source>
</evidence>
<proteinExistence type="predicted"/>
<reference evidence="1 2" key="1">
    <citation type="journal article" date="2015" name="Nat. Commun.">
        <title>Outbred genome sequencing and CRISPR/Cas9 gene editing in butterflies.</title>
        <authorList>
            <person name="Li X."/>
            <person name="Fan D."/>
            <person name="Zhang W."/>
            <person name="Liu G."/>
            <person name="Zhang L."/>
            <person name="Zhao L."/>
            <person name="Fang X."/>
            <person name="Chen L."/>
            <person name="Dong Y."/>
            <person name="Chen Y."/>
            <person name="Ding Y."/>
            <person name="Zhao R."/>
            <person name="Feng M."/>
            <person name="Zhu Y."/>
            <person name="Feng Y."/>
            <person name="Jiang X."/>
            <person name="Zhu D."/>
            <person name="Xiang H."/>
            <person name="Feng X."/>
            <person name="Li S."/>
            <person name="Wang J."/>
            <person name="Zhang G."/>
            <person name="Kronforst M.R."/>
            <person name="Wang W."/>
        </authorList>
    </citation>
    <scope>NUCLEOTIDE SEQUENCE [LARGE SCALE GENOMIC DNA]</scope>
    <source>
        <strain evidence="1">Ya'a_city_454_Pm</strain>
        <tissue evidence="1">Whole body</tissue>
    </source>
</reference>
<accession>A0A0N1IB09</accession>
<sequence length="128" mass="13871">MAATDGSTKRRQITRKMDAHDDLVKALGMQVHSRCTFASCFQLASDSCKGDVAVIICQCAVLVEIAQRGGAVAAAVTNEPYSVRRVRTPARTTRPASPPALALARRSPRVCVSLKNYSTHIKLHQHIS</sequence>
<dbReference type="EMBL" id="KQ460226">
    <property type="protein sequence ID" value="KPJ16483.1"/>
    <property type="molecule type" value="Genomic_DNA"/>
</dbReference>
<dbReference type="InParanoid" id="A0A0N1IB09"/>
<gene>
    <name evidence="1" type="ORF">RR48_05562</name>
</gene>
<dbReference type="AlphaFoldDB" id="A0A0N1IB09"/>
<protein>
    <submittedName>
        <fullName evidence="1">Uncharacterized protein</fullName>
    </submittedName>
</protein>
<evidence type="ECO:0000313" key="2">
    <source>
        <dbReference type="Proteomes" id="UP000053240"/>
    </source>
</evidence>